<dbReference type="SUPFAM" id="SSF52540">
    <property type="entry name" value="P-loop containing nucleoside triphosphate hydrolases"/>
    <property type="match status" value="1"/>
</dbReference>
<dbReference type="InterPro" id="IPR027417">
    <property type="entry name" value="P-loop_NTPase"/>
</dbReference>
<reference evidence="1" key="1">
    <citation type="submission" date="2020-02" db="EMBL/GenBank/DDBJ databases">
        <authorList>
            <person name="Meier V. D."/>
        </authorList>
    </citation>
    <scope>NUCLEOTIDE SEQUENCE</scope>
    <source>
        <strain evidence="1">AVDCRST_MAG86</strain>
    </source>
</reference>
<accession>A0A6J4UYV1</accession>
<organism evidence="1">
    <name type="scientific">uncultured Truepera sp</name>
    <dbReference type="NCBI Taxonomy" id="543023"/>
    <lineage>
        <taxon>Bacteria</taxon>
        <taxon>Thermotogati</taxon>
        <taxon>Deinococcota</taxon>
        <taxon>Deinococci</taxon>
        <taxon>Trueperales</taxon>
        <taxon>Trueperaceae</taxon>
        <taxon>Truepera</taxon>
        <taxon>environmental samples</taxon>
    </lineage>
</organism>
<dbReference type="EMBL" id="CADCWP010000039">
    <property type="protein sequence ID" value="CAA9560674.1"/>
    <property type="molecule type" value="Genomic_DNA"/>
</dbReference>
<feature type="non-terminal residue" evidence="1">
    <location>
        <position position="107"/>
    </location>
</feature>
<gene>
    <name evidence="1" type="ORF">AVDCRST_MAG86-593</name>
</gene>
<name>A0A6J4UYV1_9DEIN</name>
<dbReference type="Gene3D" id="3.40.50.300">
    <property type="entry name" value="P-loop containing nucleotide triphosphate hydrolases"/>
    <property type="match status" value="1"/>
</dbReference>
<protein>
    <submittedName>
        <fullName evidence="1">Uncharacterized protein</fullName>
    </submittedName>
</protein>
<evidence type="ECO:0000313" key="1">
    <source>
        <dbReference type="EMBL" id="CAA9560674.1"/>
    </source>
</evidence>
<sequence length="107" mass="11957">MKRYVTSKVFVPGGMPRLTYVPRNAIKLEARLRTAVDSLHKLITVTGQTKSGKTVLVNTILPRATEEQNIWLDGGHFAQEDDFWSTILQELDGATSYESSETSESVK</sequence>
<dbReference type="AlphaFoldDB" id="A0A6J4UYV1"/>
<proteinExistence type="predicted"/>